<proteinExistence type="predicted"/>
<dbReference type="EMBL" id="SSTE01018412">
    <property type="protein sequence ID" value="KAA0039533.1"/>
    <property type="molecule type" value="Genomic_DNA"/>
</dbReference>
<accession>A0A5A7T998</accession>
<dbReference type="OrthoDB" id="1749187at2759"/>
<evidence type="ECO:0000313" key="4">
    <source>
        <dbReference type="Proteomes" id="UP000321947"/>
    </source>
</evidence>
<dbReference type="InterPro" id="IPR043502">
    <property type="entry name" value="DNA/RNA_pol_sf"/>
</dbReference>
<dbReference type="EMBL" id="SSTD01008704">
    <property type="protein sequence ID" value="TYK15286.1"/>
    <property type="molecule type" value="Genomic_DNA"/>
</dbReference>
<dbReference type="GO" id="GO:0004601">
    <property type="term" value="F:peroxidase activity"/>
    <property type="evidence" value="ECO:0007669"/>
    <property type="project" value="UniProtKB-KW"/>
</dbReference>
<dbReference type="SUPFAM" id="SSF56672">
    <property type="entry name" value="DNA/RNA polymerases"/>
    <property type="match status" value="1"/>
</dbReference>
<dbReference type="STRING" id="1194695.A0A5A7T998"/>
<evidence type="ECO:0000313" key="3">
    <source>
        <dbReference type="Proteomes" id="UP000321393"/>
    </source>
</evidence>
<keyword evidence="1" id="KW-0575">Peroxidase</keyword>
<protein>
    <submittedName>
        <fullName evidence="1">Peroxidase 64</fullName>
    </submittedName>
</protein>
<dbReference type="Proteomes" id="UP000321947">
    <property type="component" value="Unassembled WGS sequence"/>
</dbReference>
<dbReference type="Proteomes" id="UP000321393">
    <property type="component" value="Unassembled WGS sequence"/>
</dbReference>
<dbReference type="PANTHER" id="PTHR15503">
    <property type="entry name" value="LDOC1 RELATED"/>
    <property type="match status" value="1"/>
</dbReference>
<keyword evidence="1" id="KW-0560">Oxidoreductase</keyword>
<evidence type="ECO:0000313" key="1">
    <source>
        <dbReference type="EMBL" id="KAA0039533.1"/>
    </source>
</evidence>
<dbReference type="Gene3D" id="3.10.10.10">
    <property type="entry name" value="HIV Type 1 Reverse Transcriptase, subunit A, domain 1"/>
    <property type="match status" value="1"/>
</dbReference>
<dbReference type="PANTHER" id="PTHR15503:SF22">
    <property type="entry name" value="TRANSPOSON TY3-I GAG POLYPROTEIN"/>
    <property type="match status" value="1"/>
</dbReference>
<dbReference type="InterPro" id="IPR032567">
    <property type="entry name" value="RTL1-rel"/>
</dbReference>
<sequence>MVLGMQWLQKQGSMTVDWRNLAMTFVVGDAKVVLKGDPSLTRMEISLKMLIKQWKPDDRGYLVDFRAMGVKKTDRQLTVGETVEELQLEFELLEQEFADIFELPAGLPPLRQIDHQIQLKDGTDPINVRLYRYPHVQKNEIEKLVNEMLATGIICPSVSPFSSPVILVKKKDGG</sequence>
<comment type="caution">
    <text evidence="1">The sequence shown here is derived from an EMBL/GenBank/DDBJ whole genome shotgun (WGS) entry which is preliminary data.</text>
</comment>
<dbReference type="AlphaFoldDB" id="A0A5A7T998"/>
<evidence type="ECO:0000313" key="2">
    <source>
        <dbReference type="EMBL" id="TYK15286.1"/>
    </source>
</evidence>
<reference evidence="3 4" key="1">
    <citation type="submission" date="2019-08" db="EMBL/GenBank/DDBJ databases">
        <title>Draft genome sequences of two oriental melons (Cucumis melo L. var makuwa).</title>
        <authorList>
            <person name="Kwon S.-Y."/>
        </authorList>
    </citation>
    <scope>NUCLEOTIDE SEQUENCE [LARGE SCALE GENOMIC DNA]</scope>
    <source>
        <strain evidence="4">cv. Chang Bougi</strain>
        <strain evidence="3">cv. SW 3</strain>
        <tissue evidence="1">Leaf</tissue>
    </source>
</reference>
<organism evidence="1 3">
    <name type="scientific">Cucumis melo var. makuwa</name>
    <name type="common">Oriental melon</name>
    <dbReference type="NCBI Taxonomy" id="1194695"/>
    <lineage>
        <taxon>Eukaryota</taxon>
        <taxon>Viridiplantae</taxon>
        <taxon>Streptophyta</taxon>
        <taxon>Embryophyta</taxon>
        <taxon>Tracheophyta</taxon>
        <taxon>Spermatophyta</taxon>
        <taxon>Magnoliopsida</taxon>
        <taxon>eudicotyledons</taxon>
        <taxon>Gunneridae</taxon>
        <taxon>Pentapetalae</taxon>
        <taxon>rosids</taxon>
        <taxon>fabids</taxon>
        <taxon>Cucurbitales</taxon>
        <taxon>Cucurbitaceae</taxon>
        <taxon>Benincaseae</taxon>
        <taxon>Cucumis</taxon>
    </lineage>
</organism>
<gene>
    <name evidence="2" type="ORF">E5676_scaffold892G00660</name>
    <name evidence="1" type="ORF">E6C27_scaffold64G003570</name>
</gene>
<name>A0A5A7T998_CUCMM</name>